<dbReference type="EMBL" id="LQXD01000083">
    <property type="protein sequence ID" value="OIJ19106.1"/>
    <property type="molecule type" value="Genomic_DNA"/>
</dbReference>
<dbReference type="GO" id="GO:0005886">
    <property type="term" value="C:plasma membrane"/>
    <property type="evidence" value="ECO:0007669"/>
    <property type="project" value="UniProtKB-SubCell"/>
</dbReference>
<evidence type="ECO:0000256" key="8">
    <source>
        <dbReference type="RuleBase" id="RU363032"/>
    </source>
</evidence>
<organism evidence="10 12">
    <name type="scientific">Anaerobacillus isosaccharinicus</name>
    <dbReference type="NCBI Taxonomy" id="1532552"/>
    <lineage>
        <taxon>Bacteria</taxon>
        <taxon>Bacillati</taxon>
        <taxon>Bacillota</taxon>
        <taxon>Bacilli</taxon>
        <taxon>Bacillales</taxon>
        <taxon>Bacillaceae</taxon>
        <taxon>Anaerobacillus</taxon>
    </lineage>
</organism>
<dbReference type="EMBL" id="CP063356">
    <property type="protein sequence ID" value="QOY38320.1"/>
    <property type="molecule type" value="Genomic_DNA"/>
</dbReference>
<dbReference type="Gene3D" id="1.10.3720.10">
    <property type="entry name" value="MetI-like"/>
    <property type="match status" value="1"/>
</dbReference>
<evidence type="ECO:0000256" key="5">
    <source>
        <dbReference type="ARBA" id="ARBA00022692"/>
    </source>
</evidence>
<dbReference type="CDD" id="cd06261">
    <property type="entry name" value="TM_PBP2"/>
    <property type="match status" value="1"/>
</dbReference>
<dbReference type="AlphaFoldDB" id="A0A1S2M3E2"/>
<keyword evidence="6 8" id="KW-1133">Transmembrane helix</keyword>
<evidence type="ECO:0000256" key="3">
    <source>
        <dbReference type="ARBA" id="ARBA00022475"/>
    </source>
</evidence>
<dbReference type="GO" id="GO:0055085">
    <property type="term" value="P:transmembrane transport"/>
    <property type="evidence" value="ECO:0007669"/>
    <property type="project" value="InterPro"/>
</dbReference>
<proteinExistence type="inferred from homology"/>
<evidence type="ECO:0000313" key="10">
    <source>
        <dbReference type="EMBL" id="OIJ19106.1"/>
    </source>
</evidence>
<feature type="transmembrane region" description="Helical" evidence="8">
    <location>
        <begin position="198"/>
        <end position="220"/>
    </location>
</feature>
<feature type="transmembrane region" description="Helical" evidence="8">
    <location>
        <begin position="57"/>
        <end position="78"/>
    </location>
</feature>
<feature type="transmembrane region" description="Helical" evidence="8">
    <location>
        <begin position="98"/>
        <end position="120"/>
    </location>
</feature>
<protein>
    <submittedName>
        <fullName evidence="10 11">ABC transporter permease</fullName>
    </submittedName>
</protein>
<comment type="subcellular location">
    <subcellularLocation>
        <location evidence="1">Cell inner membrane</location>
        <topology evidence="1">Multi-pass membrane protein</topology>
    </subcellularLocation>
    <subcellularLocation>
        <location evidence="8">Cell membrane</location>
        <topology evidence="8">Multi-pass membrane protein</topology>
    </subcellularLocation>
</comment>
<sequence length="258" mass="29191">MKKKIYFTLFSFVFLFPIFFLLPQSFAWNWRWPQMVPDTFQLRAWNALFQEPRLIEALLVTILIGIVVVVVNLVLGFLSGKGLSHHQFKGKTIIEMILMAPILVPSLAIALGLHVTFIKIGLANHWLGVVLVHLVPTLPYTIRIFRSGYDRLGKRILEQGMTLGVSKWKIFCSIELPLLLPTIRSAVMLTFIISLSQYALTAIIGGGTVVTLAMIYYPFFQSSNPTVLASFSFVFFLLPILFLLLFEVGVKLLKKWAG</sequence>
<evidence type="ECO:0000313" key="12">
    <source>
        <dbReference type="Proteomes" id="UP000180175"/>
    </source>
</evidence>
<keyword evidence="7 8" id="KW-0472">Membrane</keyword>
<dbReference type="InterPro" id="IPR035906">
    <property type="entry name" value="MetI-like_sf"/>
</dbReference>
<keyword evidence="2 8" id="KW-0813">Transport</keyword>
<keyword evidence="5 8" id="KW-0812">Transmembrane</keyword>
<dbReference type="RefSeq" id="WP_071317000.1">
    <property type="nucleotide sequence ID" value="NZ_CP063356.2"/>
</dbReference>
<evidence type="ECO:0000256" key="7">
    <source>
        <dbReference type="ARBA" id="ARBA00023136"/>
    </source>
</evidence>
<comment type="similarity">
    <text evidence="8">Belongs to the binding-protein-dependent transport system permease family.</text>
</comment>
<dbReference type="KEGG" id="aia:AWH56_012760"/>
<evidence type="ECO:0000256" key="1">
    <source>
        <dbReference type="ARBA" id="ARBA00004429"/>
    </source>
</evidence>
<accession>A0A1S2M3E2</accession>
<dbReference type="OrthoDB" id="9782004at2"/>
<evidence type="ECO:0000256" key="6">
    <source>
        <dbReference type="ARBA" id="ARBA00022989"/>
    </source>
</evidence>
<dbReference type="Proteomes" id="UP000180175">
    <property type="component" value="Chromosome"/>
</dbReference>
<reference evidence="11 12" key="2">
    <citation type="journal article" date="2017" name="Genome Announc.">
        <title>Draft Genome Sequences of Four Alkaliphilic Bacteria Belonging to the Anaerobacillus Genus.</title>
        <authorList>
            <person name="Bassil N.M."/>
            <person name="Lloyd J.R."/>
        </authorList>
    </citation>
    <scope>NUCLEOTIDE SEQUENCE [LARGE SCALE GENOMIC DNA]</scope>
    <source>
        <strain evidence="11 12">NB2006</strain>
    </source>
</reference>
<feature type="transmembrane region" description="Helical" evidence="8">
    <location>
        <begin position="226"/>
        <end position="246"/>
    </location>
</feature>
<keyword evidence="12" id="KW-1185">Reference proteome</keyword>
<dbReference type="PANTHER" id="PTHR43357:SF4">
    <property type="entry name" value="INNER MEMBRANE ABC TRANSPORTER PERMEASE PROTEIN YDCV"/>
    <property type="match status" value="1"/>
</dbReference>
<dbReference type="PANTHER" id="PTHR43357">
    <property type="entry name" value="INNER MEMBRANE ABC TRANSPORTER PERMEASE PROTEIN YDCV"/>
    <property type="match status" value="1"/>
</dbReference>
<name>A0A1S2M3E2_9BACI</name>
<evidence type="ECO:0000256" key="2">
    <source>
        <dbReference type="ARBA" id="ARBA00022448"/>
    </source>
</evidence>
<feature type="transmembrane region" description="Helical" evidence="8">
    <location>
        <begin position="126"/>
        <end position="145"/>
    </location>
</feature>
<dbReference type="InterPro" id="IPR000515">
    <property type="entry name" value="MetI-like"/>
</dbReference>
<reference evidence="11" key="4">
    <citation type="submission" date="2020-10" db="EMBL/GenBank/DDBJ databases">
        <authorList>
            <person name="Bassil N.M."/>
            <person name="Lloyd J.R."/>
        </authorList>
    </citation>
    <scope>NUCLEOTIDE SEQUENCE</scope>
    <source>
        <strain evidence="11">NB2006</strain>
    </source>
</reference>
<keyword evidence="3" id="KW-1003">Cell membrane</keyword>
<dbReference type="SUPFAM" id="SSF161098">
    <property type="entry name" value="MetI-like"/>
    <property type="match status" value="1"/>
</dbReference>
<reference evidence="11 12" key="3">
    <citation type="journal article" date="2019" name="Int. J. Syst. Evol. Microbiol.">
        <title>Anaerobacillus isosaccharinicus sp. nov., an alkaliphilic bacterium which degrades isosaccharinic acid.</title>
        <authorList>
            <person name="Bassil N.M."/>
            <person name="Lloyd J.R."/>
        </authorList>
    </citation>
    <scope>NUCLEOTIDE SEQUENCE [LARGE SCALE GENOMIC DNA]</scope>
    <source>
        <strain evidence="11 12">NB2006</strain>
    </source>
</reference>
<evidence type="ECO:0000313" key="11">
    <source>
        <dbReference type="EMBL" id="QOY38320.1"/>
    </source>
</evidence>
<keyword evidence="4" id="KW-0997">Cell inner membrane</keyword>
<gene>
    <name evidence="11" type="ORF">AWH56_012760</name>
    <name evidence="10" type="ORF">AWH56_09915</name>
</gene>
<dbReference type="Pfam" id="PF00528">
    <property type="entry name" value="BPD_transp_1"/>
    <property type="match status" value="1"/>
</dbReference>
<evidence type="ECO:0000256" key="4">
    <source>
        <dbReference type="ARBA" id="ARBA00022519"/>
    </source>
</evidence>
<evidence type="ECO:0000259" key="9">
    <source>
        <dbReference type="PROSITE" id="PS50928"/>
    </source>
</evidence>
<feature type="domain" description="ABC transmembrane type-1" evidence="9">
    <location>
        <begin position="58"/>
        <end position="246"/>
    </location>
</feature>
<reference evidence="10 12" key="1">
    <citation type="submission" date="2016-10" db="EMBL/GenBank/DDBJ databases">
        <title>Draft genome sequences of four alkaliphilic bacteria belonging to the Anaerobacillus genus.</title>
        <authorList>
            <person name="Bassil N.M."/>
            <person name="Lloyd J.R."/>
        </authorList>
    </citation>
    <scope>NUCLEOTIDE SEQUENCE [LARGE SCALE GENOMIC DNA]</scope>
    <source>
        <strain evidence="10 12">NB2006</strain>
    </source>
</reference>
<dbReference type="PROSITE" id="PS50928">
    <property type="entry name" value="ABC_TM1"/>
    <property type="match status" value="1"/>
</dbReference>